<keyword evidence="1" id="KW-0816">Tricarboxylic acid cycle</keyword>
<dbReference type="PANTHER" id="PTHR11815:SF1">
    <property type="entry name" value="SUCCINATE--COA LIGASE [ADP-FORMING] SUBUNIT BETA, MITOCHONDRIAL"/>
    <property type="match status" value="1"/>
</dbReference>
<dbReference type="EMBL" id="RBNI01001825">
    <property type="protein sequence ID" value="RUP49949.1"/>
    <property type="molecule type" value="Genomic_DNA"/>
</dbReference>
<dbReference type="InterPro" id="IPR013650">
    <property type="entry name" value="ATP-grasp_succ-CoA_synth-type"/>
</dbReference>
<evidence type="ECO:0000313" key="4">
    <source>
        <dbReference type="EMBL" id="RUP49949.1"/>
    </source>
</evidence>
<dbReference type="UniPathway" id="UPA00223">
    <property type="reaction ID" value="UER00999"/>
</dbReference>
<evidence type="ECO:0000256" key="2">
    <source>
        <dbReference type="ARBA" id="ARBA00022840"/>
    </source>
</evidence>
<evidence type="ECO:0000313" key="5">
    <source>
        <dbReference type="Proteomes" id="UP000268093"/>
    </source>
</evidence>
<keyword evidence="5" id="KW-1185">Reference proteome</keyword>
<organism evidence="4 5">
    <name type="scientific">Jimgerdemannia flammicorona</name>
    <dbReference type="NCBI Taxonomy" id="994334"/>
    <lineage>
        <taxon>Eukaryota</taxon>
        <taxon>Fungi</taxon>
        <taxon>Fungi incertae sedis</taxon>
        <taxon>Mucoromycota</taxon>
        <taxon>Mucoromycotina</taxon>
        <taxon>Endogonomycetes</taxon>
        <taxon>Endogonales</taxon>
        <taxon>Endogonaceae</taxon>
        <taxon>Jimgerdemannia</taxon>
    </lineage>
</organism>
<dbReference type="GO" id="GO:0005524">
    <property type="term" value="F:ATP binding"/>
    <property type="evidence" value="ECO:0007669"/>
    <property type="project" value="UniProtKB-KW"/>
</dbReference>
<evidence type="ECO:0000256" key="1">
    <source>
        <dbReference type="ARBA" id="ARBA00022532"/>
    </source>
</evidence>
<dbReference type="GO" id="GO:0006104">
    <property type="term" value="P:succinyl-CoA metabolic process"/>
    <property type="evidence" value="ECO:0007669"/>
    <property type="project" value="TreeGrafter"/>
</dbReference>
<proteinExistence type="predicted"/>
<dbReference type="GO" id="GO:0005739">
    <property type="term" value="C:mitochondrion"/>
    <property type="evidence" value="ECO:0007669"/>
    <property type="project" value="TreeGrafter"/>
</dbReference>
<evidence type="ECO:0000259" key="3">
    <source>
        <dbReference type="Pfam" id="PF08442"/>
    </source>
</evidence>
<keyword evidence="2" id="KW-0067">ATP-binding</keyword>
<dbReference type="SUPFAM" id="SSF56059">
    <property type="entry name" value="Glutathione synthetase ATP-binding domain-like"/>
    <property type="match status" value="2"/>
</dbReference>
<name>A0A433DGL9_9FUNG</name>
<dbReference type="GO" id="GO:0004775">
    <property type="term" value="F:succinate-CoA ligase (ADP-forming) activity"/>
    <property type="evidence" value="ECO:0007669"/>
    <property type="project" value="TreeGrafter"/>
</dbReference>
<dbReference type="GO" id="GO:0006099">
    <property type="term" value="P:tricarboxylic acid cycle"/>
    <property type="evidence" value="ECO:0007669"/>
    <property type="project" value="UniProtKB-UniPathway"/>
</dbReference>
<accession>A0A433DGL9</accession>
<dbReference type="GO" id="GO:0042709">
    <property type="term" value="C:succinate-CoA ligase complex"/>
    <property type="evidence" value="ECO:0007669"/>
    <property type="project" value="TreeGrafter"/>
</dbReference>
<protein>
    <recommendedName>
        <fullName evidence="3">ATP-grasp fold succinyl-CoA synthetase-type domain-containing protein</fullName>
    </recommendedName>
</protein>
<dbReference type="OrthoDB" id="2390598at2759"/>
<feature type="domain" description="ATP-grasp fold succinyl-CoA synthetase-type" evidence="3">
    <location>
        <begin position="223"/>
        <end position="359"/>
    </location>
</feature>
<dbReference type="PANTHER" id="PTHR11815">
    <property type="entry name" value="SUCCINYL-COA SYNTHETASE BETA CHAIN"/>
    <property type="match status" value="1"/>
</dbReference>
<dbReference type="Pfam" id="PF08442">
    <property type="entry name" value="ATP-grasp_2"/>
    <property type="match status" value="1"/>
</dbReference>
<dbReference type="Proteomes" id="UP000268093">
    <property type="component" value="Unassembled WGS sequence"/>
</dbReference>
<keyword evidence="2" id="KW-0547">Nucleotide-binding</keyword>
<gene>
    <name evidence="4" type="ORF">BC936DRAFT_140902</name>
</gene>
<sequence>MLVANHARRELAWPSTFPSPTTVLPLLPLPEAIMFSSLRTASALYARAARPAIRQQKRHLSIHEYLSVDLLRKYGVNTPRGAVAKTPNEAFEIASKLGKRRKGERFERVRGGCCRKRDWLYVRFERGKEAWFAISWVGKDREQKTVLEMQRERKLANQLRGVARSVLVLRSAGIAAEGRNVNAPINIDAMGRRSTKPSLFTTCLYLLQIPSRTHNRYRGHGHQGSAGGRGKGHFDSGLKGGVRTIFSPTEAKMFAEQMLGHKLFTKQTGPAGKVCNAVYICERKFVRREYYFAILMDRKTAGPVLVASSQGGVDIESVAAENPDAIITLPVDIKTGLSREQALDLATRVGFTERCQDEVGGEEVVSVRYEGREGFLGQW</sequence>
<dbReference type="AlphaFoldDB" id="A0A433DGL9"/>
<dbReference type="Gene3D" id="3.30.470.20">
    <property type="entry name" value="ATP-grasp fold, B domain"/>
    <property type="match status" value="1"/>
</dbReference>
<reference evidence="4 5" key="1">
    <citation type="journal article" date="2018" name="New Phytol.">
        <title>Phylogenomics of Endogonaceae and evolution of mycorrhizas within Mucoromycota.</title>
        <authorList>
            <person name="Chang Y."/>
            <person name="Desiro A."/>
            <person name="Na H."/>
            <person name="Sandor L."/>
            <person name="Lipzen A."/>
            <person name="Clum A."/>
            <person name="Barry K."/>
            <person name="Grigoriev I.V."/>
            <person name="Martin F.M."/>
            <person name="Stajich J.E."/>
            <person name="Smith M.E."/>
            <person name="Bonito G."/>
            <person name="Spatafora J.W."/>
        </authorList>
    </citation>
    <scope>NUCLEOTIDE SEQUENCE [LARGE SCALE GENOMIC DNA]</scope>
    <source>
        <strain evidence="4 5">GMNB39</strain>
    </source>
</reference>
<comment type="caution">
    <text evidence="4">The sequence shown here is derived from an EMBL/GenBank/DDBJ whole genome shotgun (WGS) entry which is preliminary data.</text>
</comment>